<comment type="caution">
    <text evidence="3">The sequence shown here is derived from an EMBL/GenBank/DDBJ whole genome shotgun (WGS) entry which is preliminary data.</text>
</comment>
<evidence type="ECO:0000313" key="4">
    <source>
        <dbReference type="Proteomes" id="UP001168528"/>
    </source>
</evidence>
<dbReference type="Gene3D" id="1.10.530.10">
    <property type="match status" value="1"/>
</dbReference>
<dbReference type="EMBL" id="JAUKPO010000020">
    <property type="protein sequence ID" value="MDO1449578.1"/>
    <property type="molecule type" value="Genomic_DNA"/>
</dbReference>
<dbReference type="PANTHER" id="PTHR37423">
    <property type="entry name" value="SOLUBLE LYTIC MUREIN TRANSGLYCOSYLASE-RELATED"/>
    <property type="match status" value="1"/>
</dbReference>
<name>A0ABT8REG4_9BACT</name>
<keyword evidence="4" id="KW-1185">Reference proteome</keyword>
<organism evidence="3 4">
    <name type="scientific">Rhodocytophaga aerolata</name>
    <dbReference type="NCBI Taxonomy" id="455078"/>
    <lineage>
        <taxon>Bacteria</taxon>
        <taxon>Pseudomonadati</taxon>
        <taxon>Bacteroidota</taxon>
        <taxon>Cytophagia</taxon>
        <taxon>Cytophagales</taxon>
        <taxon>Rhodocytophagaceae</taxon>
        <taxon>Rhodocytophaga</taxon>
    </lineage>
</organism>
<evidence type="ECO:0000259" key="2">
    <source>
        <dbReference type="Pfam" id="PF01464"/>
    </source>
</evidence>
<feature type="domain" description="Transglycosylase SLT" evidence="2">
    <location>
        <begin position="43"/>
        <end position="91"/>
    </location>
</feature>
<gene>
    <name evidence="3" type="ORF">Q0590_25095</name>
</gene>
<dbReference type="Pfam" id="PF01464">
    <property type="entry name" value="SLT"/>
    <property type="match status" value="1"/>
</dbReference>
<dbReference type="InterPro" id="IPR008258">
    <property type="entry name" value="Transglycosylase_SLT_dom_1"/>
</dbReference>
<proteinExistence type="inferred from homology"/>
<evidence type="ECO:0000256" key="1">
    <source>
        <dbReference type="ARBA" id="ARBA00007734"/>
    </source>
</evidence>
<dbReference type="PANTHER" id="PTHR37423:SF2">
    <property type="entry name" value="MEMBRANE-BOUND LYTIC MUREIN TRANSGLYCOSYLASE C"/>
    <property type="match status" value="1"/>
</dbReference>
<accession>A0ABT8REG4</accession>
<dbReference type="SUPFAM" id="SSF53955">
    <property type="entry name" value="Lysozyme-like"/>
    <property type="match status" value="1"/>
</dbReference>
<evidence type="ECO:0000313" key="3">
    <source>
        <dbReference type="EMBL" id="MDO1449578.1"/>
    </source>
</evidence>
<dbReference type="Proteomes" id="UP001168528">
    <property type="component" value="Unassembled WGS sequence"/>
</dbReference>
<comment type="similarity">
    <text evidence="1">Belongs to the transglycosylase Slt family.</text>
</comment>
<dbReference type="RefSeq" id="WP_302040382.1">
    <property type="nucleotide sequence ID" value="NZ_JAUKPO010000020.1"/>
</dbReference>
<protein>
    <submittedName>
        <fullName evidence="3">Transglycosylase SLT domain-containing protein</fullName>
    </submittedName>
</protein>
<dbReference type="InterPro" id="IPR023346">
    <property type="entry name" value="Lysozyme-like_dom_sf"/>
</dbReference>
<sequence length="224" mass="24686">MFSNKVEVRVPMSRNLKEYYKPTDWPTINTAMAKTYREFGSQINQAAKLANVPVAILNSFIYIESAGNPKAVSKAGAVGLMQLTPDTATNIIHVEAKAGRLSKEEQAILRKVLGKRLDCILSFKYMNQPLACNNNTGKVVTQQDLLNTEFNLMTGAILLSALIDQHTEGKLVRLDKVVVRYNAGYNYKPQGATVEETIAFAQKKGGAETSNYILKLNDLLGKTA</sequence>
<reference evidence="3" key="1">
    <citation type="submission" date="2023-07" db="EMBL/GenBank/DDBJ databases">
        <title>The genome sequence of Rhodocytophaga aerolata KACC 12507.</title>
        <authorList>
            <person name="Zhang X."/>
        </authorList>
    </citation>
    <scope>NUCLEOTIDE SEQUENCE</scope>
    <source>
        <strain evidence="3">KACC 12507</strain>
    </source>
</reference>